<feature type="domain" description="Thioesterase" evidence="3">
    <location>
        <begin position="48"/>
        <end position="126"/>
    </location>
</feature>
<dbReference type="Gene3D" id="3.10.129.10">
    <property type="entry name" value="Hotdog Thioesterase"/>
    <property type="match status" value="1"/>
</dbReference>
<name>A0AAU7V5C7_9ACTO</name>
<protein>
    <submittedName>
        <fullName evidence="4">PaaI family thioesterase</fullName>
        <ecNumber evidence="4">3.1.2.-</ecNumber>
    </submittedName>
</protein>
<dbReference type="EC" id="3.1.2.-" evidence="4"/>
<gene>
    <name evidence="4" type="ORF">SAC06_06025</name>
</gene>
<dbReference type="NCBIfam" id="TIGR00369">
    <property type="entry name" value="unchar_dom_1"/>
    <property type="match status" value="1"/>
</dbReference>
<dbReference type="GO" id="GO:0061522">
    <property type="term" value="F:1,4-dihydroxy-2-naphthoyl-CoA thioesterase activity"/>
    <property type="evidence" value="ECO:0007669"/>
    <property type="project" value="TreeGrafter"/>
</dbReference>
<comment type="similarity">
    <text evidence="1">Belongs to the thioesterase PaaI family.</text>
</comment>
<dbReference type="SUPFAM" id="SSF54637">
    <property type="entry name" value="Thioesterase/thiol ester dehydrase-isomerase"/>
    <property type="match status" value="1"/>
</dbReference>
<accession>A0AAU7V5C7</accession>
<dbReference type="InterPro" id="IPR006683">
    <property type="entry name" value="Thioestr_dom"/>
</dbReference>
<sequence>MSRTPPSAGQNCPQTASSLSDKLQLEVLECTPERTVVAMPVAGNTQPMGALHGGASAALCETAASLAACAHGEPNGLVGVGTNLSITHLRPVFSGRVVAEAVATLLGRTVTAHSVQVHDDAGRLVAIAQVSNQLIAKPV</sequence>
<evidence type="ECO:0000313" key="4">
    <source>
        <dbReference type="EMBL" id="XBW07208.1"/>
    </source>
</evidence>
<organism evidence="4">
    <name type="scientific">Scrofimicrobium appendicitidis</name>
    <dbReference type="NCBI Taxonomy" id="3079930"/>
    <lineage>
        <taxon>Bacteria</taxon>
        <taxon>Bacillati</taxon>
        <taxon>Actinomycetota</taxon>
        <taxon>Actinomycetes</taxon>
        <taxon>Actinomycetales</taxon>
        <taxon>Actinomycetaceae</taxon>
        <taxon>Scrofimicrobium</taxon>
    </lineage>
</organism>
<keyword evidence="2 4" id="KW-0378">Hydrolase</keyword>
<dbReference type="Pfam" id="PF03061">
    <property type="entry name" value="4HBT"/>
    <property type="match status" value="1"/>
</dbReference>
<dbReference type="CDD" id="cd03443">
    <property type="entry name" value="PaaI_thioesterase"/>
    <property type="match status" value="1"/>
</dbReference>
<evidence type="ECO:0000256" key="2">
    <source>
        <dbReference type="ARBA" id="ARBA00022801"/>
    </source>
</evidence>
<evidence type="ECO:0000256" key="1">
    <source>
        <dbReference type="ARBA" id="ARBA00008324"/>
    </source>
</evidence>
<dbReference type="InterPro" id="IPR029069">
    <property type="entry name" value="HotDog_dom_sf"/>
</dbReference>
<evidence type="ECO:0000259" key="3">
    <source>
        <dbReference type="Pfam" id="PF03061"/>
    </source>
</evidence>
<dbReference type="GO" id="GO:0005829">
    <property type="term" value="C:cytosol"/>
    <property type="evidence" value="ECO:0007669"/>
    <property type="project" value="TreeGrafter"/>
</dbReference>
<dbReference type="RefSeq" id="WP_350257414.1">
    <property type="nucleotide sequence ID" value="NZ_CP138335.1"/>
</dbReference>
<dbReference type="EMBL" id="CP138335">
    <property type="protein sequence ID" value="XBW07208.1"/>
    <property type="molecule type" value="Genomic_DNA"/>
</dbReference>
<reference evidence="4" key="1">
    <citation type="submission" date="2023-11" db="EMBL/GenBank/DDBJ databases">
        <title>Scrofimicrobium hongkongense sp. nov., isolated from a patient with peritonitis.</title>
        <authorList>
            <person name="Lao H.Y."/>
            <person name="Wong A.Y.P."/>
            <person name="Ng T.L."/>
            <person name="Wong R.Y.L."/>
            <person name="Yau M.C.Y."/>
            <person name="Lam J.Y.W."/>
            <person name="Siu G.K.H."/>
        </authorList>
    </citation>
    <scope>NUCLEOTIDE SEQUENCE</scope>
    <source>
        <strain evidence="4">R131</strain>
    </source>
</reference>
<proteinExistence type="inferred from homology"/>
<dbReference type="PANTHER" id="PTHR43240">
    <property type="entry name" value="1,4-DIHYDROXY-2-NAPHTHOYL-COA THIOESTERASE 1"/>
    <property type="match status" value="1"/>
</dbReference>
<dbReference type="KEGG" id="sapp:SAC06_06025"/>
<dbReference type="AlphaFoldDB" id="A0AAU7V5C7"/>
<dbReference type="PANTHER" id="PTHR43240:SF5">
    <property type="entry name" value="1,4-DIHYDROXY-2-NAPHTHOYL-COA THIOESTERASE 1"/>
    <property type="match status" value="1"/>
</dbReference>
<dbReference type="InterPro" id="IPR003736">
    <property type="entry name" value="PAAI_dom"/>
</dbReference>